<proteinExistence type="predicted"/>
<reference evidence="1 2" key="1">
    <citation type="submission" date="2015-01" db="EMBL/GenBank/DDBJ databases">
        <title>The Genome Sequence of Exophiala spinifera CBS89968.</title>
        <authorList>
            <consortium name="The Broad Institute Genomics Platform"/>
            <person name="Cuomo C."/>
            <person name="de Hoog S."/>
            <person name="Gorbushina A."/>
            <person name="Stielow B."/>
            <person name="Teixiera M."/>
            <person name="Abouelleil A."/>
            <person name="Chapman S.B."/>
            <person name="Priest M."/>
            <person name="Young S.K."/>
            <person name="Wortman J."/>
            <person name="Nusbaum C."/>
            <person name="Birren B."/>
        </authorList>
    </citation>
    <scope>NUCLEOTIDE SEQUENCE [LARGE SCALE GENOMIC DNA]</scope>
    <source>
        <strain evidence="1 2">CBS 89968</strain>
    </source>
</reference>
<dbReference type="SUPFAM" id="SSF54593">
    <property type="entry name" value="Glyoxalase/Bleomycin resistance protein/Dihydroxybiphenyl dioxygenase"/>
    <property type="match status" value="1"/>
</dbReference>
<protein>
    <recommendedName>
        <fullName evidence="3">VOC domain-containing protein</fullName>
    </recommendedName>
</protein>
<dbReference type="GeneID" id="27338465"/>
<evidence type="ECO:0000313" key="1">
    <source>
        <dbReference type="EMBL" id="KIW10419.1"/>
    </source>
</evidence>
<dbReference type="Proteomes" id="UP000053328">
    <property type="component" value="Unassembled WGS sequence"/>
</dbReference>
<dbReference type="InterPro" id="IPR029068">
    <property type="entry name" value="Glyas_Bleomycin-R_OHBP_Dase"/>
</dbReference>
<name>A0A0D2BGD9_9EURO</name>
<dbReference type="AlphaFoldDB" id="A0A0D2BGD9"/>
<dbReference type="HOGENOM" id="CLU_046006_3_1_1"/>
<dbReference type="Pfam" id="PF13669">
    <property type="entry name" value="Glyoxalase_4"/>
    <property type="match status" value="1"/>
</dbReference>
<organism evidence="1 2">
    <name type="scientific">Exophiala spinifera</name>
    <dbReference type="NCBI Taxonomy" id="91928"/>
    <lineage>
        <taxon>Eukaryota</taxon>
        <taxon>Fungi</taxon>
        <taxon>Dikarya</taxon>
        <taxon>Ascomycota</taxon>
        <taxon>Pezizomycotina</taxon>
        <taxon>Eurotiomycetes</taxon>
        <taxon>Chaetothyriomycetidae</taxon>
        <taxon>Chaetothyriales</taxon>
        <taxon>Herpotrichiellaceae</taxon>
        <taxon>Exophiala</taxon>
    </lineage>
</organism>
<evidence type="ECO:0000313" key="2">
    <source>
        <dbReference type="Proteomes" id="UP000053328"/>
    </source>
</evidence>
<dbReference type="EMBL" id="KN847500">
    <property type="protein sequence ID" value="KIW10419.1"/>
    <property type="molecule type" value="Genomic_DNA"/>
</dbReference>
<gene>
    <name evidence="1" type="ORF">PV08_11382</name>
</gene>
<sequence>MTPSSASPSGMLGNIAEICIVTPDIYRTIDGLTMLGIGPFQIFEFNSATVPRQQHYGRRGTDLFRIKAAFAKQNSLVVELMQPLAGGSEKSLMQKFLDDNGGREGVQHIAWDMGGIPMAERLAKMRERGFEPAMQGWWQGRKGQCHFCFFDTLEKGAGTVFETIDFSEDWEDPECEWYPRQSVPEDKMK</sequence>
<keyword evidence="2" id="KW-1185">Reference proteome</keyword>
<dbReference type="RefSeq" id="XP_016230635.1">
    <property type="nucleotide sequence ID" value="XM_016385691.1"/>
</dbReference>
<dbReference type="OrthoDB" id="504708at2759"/>
<dbReference type="Gene3D" id="3.10.180.10">
    <property type="entry name" value="2,3-Dihydroxybiphenyl 1,2-Dioxygenase, domain 1"/>
    <property type="match status" value="1"/>
</dbReference>
<dbReference type="VEuPathDB" id="FungiDB:PV08_11382"/>
<evidence type="ECO:0008006" key="3">
    <source>
        <dbReference type="Google" id="ProtNLM"/>
    </source>
</evidence>
<accession>A0A0D2BGD9</accession>